<feature type="transmembrane region" description="Helical" evidence="1">
    <location>
        <begin position="264"/>
        <end position="287"/>
    </location>
</feature>
<reference evidence="2" key="1">
    <citation type="journal article" date="2023" name="Plant Biotechnol. J.">
        <title>Chromosome-level wild Hevea brasiliensis genome provides new tools for genomic-assisted breeding and valuable loci to elevate rubber yield.</title>
        <authorList>
            <person name="Cheng H."/>
            <person name="Song X."/>
            <person name="Hu Y."/>
            <person name="Wu T."/>
            <person name="Yang Q."/>
            <person name="An Z."/>
            <person name="Feng S."/>
            <person name="Deng Z."/>
            <person name="Wu W."/>
            <person name="Zeng X."/>
            <person name="Tu M."/>
            <person name="Wang X."/>
            <person name="Huang H."/>
        </authorList>
    </citation>
    <scope>NUCLEOTIDE SEQUENCE</scope>
    <source>
        <strain evidence="2">MT/VB/25A 57/8</strain>
    </source>
</reference>
<comment type="caution">
    <text evidence="2">The sequence shown here is derived from an EMBL/GenBank/DDBJ whole genome shotgun (WGS) entry which is preliminary data.</text>
</comment>
<dbReference type="InterPro" id="IPR021434">
    <property type="entry name" value="DUF3082"/>
</dbReference>
<evidence type="ECO:0000313" key="3">
    <source>
        <dbReference type="Proteomes" id="UP001174677"/>
    </source>
</evidence>
<dbReference type="Proteomes" id="UP001174677">
    <property type="component" value="Chromosome 3"/>
</dbReference>
<keyword evidence="3" id="KW-1185">Reference proteome</keyword>
<keyword evidence="1" id="KW-0472">Membrane</keyword>
<evidence type="ECO:0000313" key="2">
    <source>
        <dbReference type="EMBL" id="KAJ9185771.1"/>
    </source>
</evidence>
<dbReference type="Pfam" id="PF11282">
    <property type="entry name" value="DUF3082"/>
    <property type="match status" value="1"/>
</dbReference>
<keyword evidence="1" id="KW-0812">Transmembrane</keyword>
<evidence type="ECO:0000256" key="1">
    <source>
        <dbReference type="SAM" id="Phobius"/>
    </source>
</evidence>
<dbReference type="PANTHER" id="PTHR36802">
    <property type="entry name" value="OS02G0815400 PROTEIN"/>
    <property type="match status" value="1"/>
</dbReference>
<sequence length="296" mass="32127">MTSLLLQPLPALSSSVFLQNSGYVPSPTSVKTKRILQSRPLTTTLLALTESPDSSQSPQSLLLLQLSDCFDLPSEYFEQLPRDLRLDLNDAAFDLSNGPVIDECGQELGELLLNLSRAWELADTSTSRALASKLPMLEGTLTNKAKAAFGKRLVSAGRRFQSMGQYGQGEMQKIAQAMITTGKLLSASPIPTTPDEEPKKETRVFKFGELQVEVTPVKANIGAVIGVAFGILSWELAQGIQSIPESSLQYPNDNAILLAKSLRGALLVLFYSSTFLSAFTSVGLFLLGRQLKSKEK</sequence>
<dbReference type="EMBL" id="JARPOI010000003">
    <property type="protein sequence ID" value="KAJ9185771.1"/>
    <property type="molecule type" value="Genomic_DNA"/>
</dbReference>
<name>A0ABQ9N0A6_HEVBR</name>
<gene>
    <name evidence="2" type="ORF">P3X46_005365</name>
</gene>
<organism evidence="2 3">
    <name type="scientific">Hevea brasiliensis</name>
    <name type="common">Para rubber tree</name>
    <name type="synonym">Siphonia brasiliensis</name>
    <dbReference type="NCBI Taxonomy" id="3981"/>
    <lineage>
        <taxon>Eukaryota</taxon>
        <taxon>Viridiplantae</taxon>
        <taxon>Streptophyta</taxon>
        <taxon>Embryophyta</taxon>
        <taxon>Tracheophyta</taxon>
        <taxon>Spermatophyta</taxon>
        <taxon>Magnoliopsida</taxon>
        <taxon>eudicotyledons</taxon>
        <taxon>Gunneridae</taxon>
        <taxon>Pentapetalae</taxon>
        <taxon>rosids</taxon>
        <taxon>fabids</taxon>
        <taxon>Malpighiales</taxon>
        <taxon>Euphorbiaceae</taxon>
        <taxon>Crotonoideae</taxon>
        <taxon>Micrandreae</taxon>
        <taxon>Hevea</taxon>
    </lineage>
</organism>
<protein>
    <recommendedName>
        <fullName evidence="4">LOW protein: ammonium transporter 1-like protein</fullName>
    </recommendedName>
</protein>
<evidence type="ECO:0008006" key="4">
    <source>
        <dbReference type="Google" id="ProtNLM"/>
    </source>
</evidence>
<dbReference type="PANTHER" id="PTHR36802:SF1">
    <property type="entry name" value="OS02G0815400 PROTEIN"/>
    <property type="match status" value="1"/>
</dbReference>
<keyword evidence="1" id="KW-1133">Transmembrane helix</keyword>
<accession>A0ABQ9N0A6</accession>
<proteinExistence type="predicted"/>